<comment type="catalytic activity">
    <reaction evidence="12">
        <text>2 a 1,2-diacyl-sn-glycero-3-phospho-(1'-sn-glycerol) = a cardiolipin + glycerol</text>
        <dbReference type="Rhea" id="RHEA:31451"/>
        <dbReference type="ChEBI" id="CHEBI:17754"/>
        <dbReference type="ChEBI" id="CHEBI:62237"/>
        <dbReference type="ChEBI" id="CHEBI:64716"/>
    </reaction>
</comment>
<dbReference type="InterPro" id="IPR022924">
    <property type="entry name" value="Cardiolipin_synthase"/>
</dbReference>
<dbReference type="Proteomes" id="UP000198374">
    <property type="component" value="Unassembled WGS sequence"/>
</dbReference>
<dbReference type="PANTHER" id="PTHR21248:SF22">
    <property type="entry name" value="PHOSPHOLIPASE D"/>
    <property type="match status" value="1"/>
</dbReference>
<reference evidence="15 16" key="1">
    <citation type="submission" date="2015-11" db="EMBL/GenBank/DDBJ databases">
        <title>Draft genome sequences of new species of the genus Lactobacillus isolated from orchardgrass silage.</title>
        <authorList>
            <person name="Tohno M."/>
            <person name="Tanizawa Y."/>
            <person name="Arita M."/>
        </authorList>
    </citation>
    <scope>NUCLEOTIDE SEQUENCE [LARGE SCALE GENOMIC DNA]</scope>
    <source>
        <strain evidence="15 16">IWT30</strain>
    </source>
</reference>
<dbReference type="RefSeq" id="WP_089109412.1">
    <property type="nucleotide sequence ID" value="NZ_BCMF01000007.1"/>
</dbReference>
<keyword evidence="10 12" id="KW-0594">Phospholipid biosynthesis</keyword>
<evidence type="ECO:0000259" key="14">
    <source>
        <dbReference type="PROSITE" id="PS50035"/>
    </source>
</evidence>
<dbReference type="GO" id="GO:0005886">
    <property type="term" value="C:plasma membrane"/>
    <property type="evidence" value="ECO:0007669"/>
    <property type="project" value="UniProtKB-SubCell"/>
</dbReference>
<accession>A0A1Z5IDT3</accession>
<dbReference type="CDD" id="cd09110">
    <property type="entry name" value="PLDc_CLS_1"/>
    <property type="match status" value="1"/>
</dbReference>
<feature type="domain" description="PLD phosphodiesterase" evidence="14">
    <location>
        <begin position="218"/>
        <end position="245"/>
    </location>
</feature>
<dbReference type="Gene3D" id="3.30.870.10">
    <property type="entry name" value="Endonuclease Chain A"/>
    <property type="match status" value="2"/>
</dbReference>
<keyword evidence="4 12" id="KW-0808">Transferase</keyword>
<dbReference type="EC" id="2.7.8.-" evidence="12 13"/>
<comment type="function">
    <text evidence="12">Catalyzes the reversible phosphatidyl group transfer from one phosphatidylglycerol molecule to another to form cardiolipin (CL) (diphosphatidylglycerol) and glycerol.</text>
</comment>
<feature type="active site" evidence="12">
    <location>
        <position position="223"/>
    </location>
</feature>
<dbReference type="EMBL" id="BCMF01000007">
    <property type="protein sequence ID" value="GAW99610.1"/>
    <property type="molecule type" value="Genomic_DNA"/>
</dbReference>
<keyword evidence="6" id="KW-0677">Repeat</keyword>
<keyword evidence="7 12" id="KW-1133">Transmembrane helix</keyword>
<dbReference type="GO" id="GO:0008808">
    <property type="term" value="F:cardiolipin synthase activity"/>
    <property type="evidence" value="ECO:0007669"/>
    <property type="project" value="UniProtKB-UniRule"/>
</dbReference>
<comment type="subcellular location">
    <subcellularLocation>
        <location evidence="1 12">Cell membrane</location>
        <topology evidence="1 12">Multi-pass membrane protein</topology>
    </subcellularLocation>
</comment>
<dbReference type="InterPro" id="IPR027379">
    <property type="entry name" value="CLS_N"/>
</dbReference>
<evidence type="ECO:0000256" key="5">
    <source>
        <dbReference type="ARBA" id="ARBA00022692"/>
    </source>
</evidence>
<keyword evidence="2 12" id="KW-1003">Cell membrane</keyword>
<gene>
    <name evidence="15" type="primary">cls_1</name>
    <name evidence="15" type="ORF">IWT30_01580</name>
</gene>
<evidence type="ECO:0000256" key="7">
    <source>
        <dbReference type="ARBA" id="ARBA00022989"/>
    </source>
</evidence>
<evidence type="ECO:0000313" key="15">
    <source>
        <dbReference type="EMBL" id="GAW99610.1"/>
    </source>
</evidence>
<evidence type="ECO:0000256" key="8">
    <source>
        <dbReference type="ARBA" id="ARBA00023098"/>
    </source>
</evidence>
<feature type="transmembrane region" description="Helical" evidence="12">
    <location>
        <begin position="33"/>
        <end position="56"/>
    </location>
</feature>
<comment type="similarity">
    <text evidence="12">Belongs to the phospholipase D family. Cardiolipin synthase subfamily.</text>
</comment>
<dbReference type="Pfam" id="PF13091">
    <property type="entry name" value="PLDc_2"/>
    <property type="match status" value="2"/>
</dbReference>
<keyword evidence="5 12" id="KW-0812">Transmembrane</keyword>
<feature type="domain" description="PLD phosphodiesterase" evidence="14">
    <location>
        <begin position="397"/>
        <end position="424"/>
    </location>
</feature>
<evidence type="ECO:0000256" key="3">
    <source>
        <dbReference type="ARBA" id="ARBA00022516"/>
    </source>
</evidence>
<feature type="active site" evidence="12">
    <location>
        <position position="230"/>
    </location>
</feature>
<feature type="active site" evidence="12">
    <location>
        <position position="409"/>
    </location>
</feature>
<keyword evidence="11 12" id="KW-1208">Phospholipid metabolism</keyword>
<dbReference type="OrthoDB" id="9762009at2"/>
<evidence type="ECO:0000256" key="13">
    <source>
        <dbReference type="NCBIfam" id="TIGR04265"/>
    </source>
</evidence>
<evidence type="ECO:0000256" key="1">
    <source>
        <dbReference type="ARBA" id="ARBA00004651"/>
    </source>
</evidence>
<dbReference type="SMART" id="SM00155">
    <property type="entry name" value="PLDc"/>
    <property type="match status" value="2"/>
</dbReference>
<dbReference type="NCBIfam" id="TIGR04265">
    <property type="entry name" value="bac_cardiolipin"/>
    <property type="match status" value="1"/>
</dbReference>
<evidence type="ECO:0000256" key="9">
    <source>
        <dbReference type="ARBA" id="ARBA00023136"/>
    </source>
</evidence>
<feature type="active site" evidence="12">
    <location>
        <position position="225"/>
    </location>
</feature>
<dbReference type="PROSITE" id="PS50035">
    <property type="entry name" value="PLD"/>
    <property type="match status" value="2"/>
</dbReference>
<comment type="caution">
    <text evidence="15">The sequence shown here is derived from an EMBL/GenBank/DDBJ whole genome shotgun (WGS) entry which is preliminary data.</text>
</comment>
<organism evidence="15 16">
    <name type="scientific">Secundilactobacillus mixtipabuli</name>
    <dbReference type="NCBI Taxonomy" id="1435342"/>
    <lineage>
        <taxon>Bacteria</taxon>
        <taxon>Bacillati</taxon>
        <taxon>Bacillota</taxon>
        <taxon>Bacilli</taxon>
        <taxon>Lactobacillales</taxon>
        <taxon>Lactobacillaceae</taxon>
        <taxon>Secundilactobacillus</taxon>
    </lineage>
</organism>
<keyword evidence="3 12" id="KW-0444">Lipid biosynthesis</keyword>
<evidence type="ECO:0000313" key="16">
    <source>
        <dbReference type="Proteomes" id="UP000198374"/>
    </source>
</evidence>
<protein>
    <recommendedName>
        <fullName evidence="12 13">Cardiolipin synthase</fullName>
        <shortName evidence="12">CL synthase</shortName>
        <ecNumber evidence="12 13">2.7.8.-</ecNumber>
    </recommendedName>
</protein>
<feature type="active site" evidence="12">
    <location>
        <position position="402"/>
    </location>
</feature>
<dbReference type="PANTHER" id="PTHR21248">
    <property type="entry name" value="CARDIOLIPIN SYNTHASE"/>
    <property type="match status" value="1"/>
</dbReference>
<keyword evidence="16" id="KW-1185">Reference proteome</keyword>
<dbReference type="HAMAP" id="MF_01916">
    <property type="entry name" value="Cardiolipin_synth_Cls"/>
    <property type="match status" value="1"/>
</dbReference>
<keyword evidence="8 12" id="KW-0443">Lipid metabolism</keyword>
<dbReference type="FunFam" id="3.30.870.10:FF:000021">
    <property type="entry name" value="Cardiolipin synthase"/>
    <property type="match status" value="1"/>
</dbReference>
<dbReference type="CDD" id="cd09112">
    <property type="entry name" value="PLDc_CLS_2"/>
    <property type="match status" value="1"/>
</dbReference>
<sequence length="484" mass="55715">MSWTLFYLVIFVIFTLNTIAAVFTVFRERRDIAATWAWLLVLNLLPIIGFLFYAFFGRKLTHSQLGKIQRQPNVELTDALAHQQASLPPYSADDTHQESSVKNMIRLFQNVDNAFVTLNNQTEIFTDGTTLFNNMQQEILNAQHVVYVEFYTFYNDQLGREILSTLVAKAQEGVTVRVLYDSWGSMGTKREFFDPLRDAGGFAEPFLGIHSNWRDFRLNFRNHRKVVAIDGWTGYIGGFNIGDQYVGRSKKFGPWRDTHMKVTGDVALALQEHFISDWNATVPENELERTLRHFPKASDEIGKTMMQIVTSGPDSDIEQIKLGYLRMINSARKRLFIQSPYLIPDDSVLNALRSAILSGVDVRIMVPHMPDHPFVYRATQYYARLLAEDGAKIYFYQKGFIHSKVVMIDDAISSVGSANLDFRSFKLNFEENAFIYDFKVAQKLRDIFRADMAESQLVTAEDFNKMSLWLRFKQAFSRLLSPIL</sequence>
<proteinExistence type="inferred from homology"/>
<feature type="active site" evidence="12">
    <location>
        <position position="404"/>
    </location>
</feature>
<name>A0A1Z5IDT3_9LACO</name>
<dbReference type="InterPro" id="IPR025202">
    <property type="entry name" value="PLD-like_dom"/>
</dbReference>
<dbReference type="InterPro" id="IPR001736">
    <property type="entry name" value="PLipase_D/transphosphatidylase"/>
</dbReference>
<dbReference type="InterPro" id="IPR030874">
    <property type="entry name" value="Cardiolipin_synth_Firmi"/>
</dbReference>
<dbReference type="Pfam" id="PF13396">
    <property type="entry name" value="PLDc_N"/>
    <property type="match status" value="1"/>
</dbReference>
<evidence type="ECO:0000256" key="12">
    <source>
        <dbReference type="HAMAP-Rule" id="MF_01916"/>
    </source>
</evidence>
<evidence type="ECO:0000256" key="6">
    <source>
        <dbReference type="ARBA" id="ARBA00022737"/>
    </source>
</evidence>
<evidence type="ECO:0000256" key="4">
    <source>
        <dbReference type="ARBA" id="ARBA00022679"/>
    </source>
</evidence>
<dbReference type="AlphaFoldDB" id="A0A1Z5IDT3"/>
<feature type="transmembrane region" description="Helical" evidence="12">
    <location>
        <begin position="6"/>
        <end position="26"/>
    </location>
</feature>
<evidence type="ECO:0000256" key="2">
    <source>
        <dbReference type="ARBA" id="ARBA00022475"/>
    </source>
</evidence>
<evidence type="ECO:0000256" key="11">
    <source>
        <dbReference type="ARBA" id="ARBA00023264"/>
    </source>
</evidence>
<dbReference type="SUPFAM" id="SSF56024">
    <property type="entry name" value="Phospholipase D/nuclease"/>
    <property type="match status" value="2"/>
</dbReference>
<keyword evidence="9 12" id="KW-0472">Membrane</keyword>
<evidence type="ECO:0000256" key="10">
    <source>
        <dbReference type="ARBA" id="ARBA00023209"/>
    </source>
</evidence>
<dbReference type="GO" id="GO:0032049">
    <property type="term" value="P:cardiolipin biosynthetic process"/>
    <property type="evidence" value="ECO:0007669"/>
    <property type="project" value="UniProtKB-UniRule"/>
</dbReference>